<dbReference type="AlphaFoldDB" id="A0A8A4ZIM3"/>
<feature type="transmembrane region" description="Helical" evidence="7">
    <location>
        <begin position="484"/>
        <end position="507"/>
    </location>
</feature>
<evidence type="ECO:0000313" key="8">
    <source>
        <dbReference type="EMBL" id="QTE30819.1"/>
    </source>
</evidence>
<dbReference type="GO" id="GO:0022857">
    <property type="term" value="F:transmembrane transporter activity"/>
    <property type="evidence" value="ECO:0007669"/>
    <property type="project" value="InterPro"/>
</dbReference>
<comment type="subcellular location">
    <subcellularLocation>
        <location evidence="1">Membrane</location>
        <topology evidence="1">Multi-pass membrane protein</topology>
    </subcellularLocation>
</comment>
<dbReference type="InterPro" id="IPR030676">
    <property type="entry name" value="CitT-rel"/>
</dbReference>
<dbReference type="EMBL" id="CP071868">
    <property type="protein sequence ID" value="QTE30819.1"/>
    <property type="molecule type" value="Genomic_DNA"/>
</dbReference>
<feature type="transmembrane region" description="Helical" evidence="7">
    <location>
        <begin position="333"/>
        <end position="354"/>
    </location>
</feature>
<dbReference type="GO" id="GO:0016020">
    <property type="term" value="C:membrane"/>
    <property type="evidence" value="ECO:0007669"/>
    <property type="project" value="UniProtKB-SubCell"/>
</dbReference>
<keyword evidence="5 7" id="KW-0472">Membrane</keyword>
<reference evidence="8" key="1">
    <citation type="submission" date="2021-03" db="EMBL/GenBank/DDBJ databases">
        <title>Pengzhenrongella sicca gen. nov., sp. nov., a new member of suborder Micrococcineae isolated from High-Arctic tundra soil.</title>
        <authorList>
            <person name="Peng F."/>
        </authorList>
    </citation>
    <scope>NUCLEOTIDE SEQUENCE</scope>
    <source>
        <strain evidence="8">LRZ-2</strain>
    </source>
</reference>
<feature type="compositionally biased region" description="Pro residues" evidence="6">
    <location>
        <begin position="27"/>
        <end position="39"/>
    </location>
</feature>
<comment type="similarity">
    <text evidence="2">Belongs to the SLC13A/DASS transporter (TC 2.A.47) family. DIT1 subfamily.</text>
</comment>
<feature type="transmembrane region" description="Helical" evidence="7">
    <location>
        <begin position="75"/>
        <end position="93"/>
    </location>
</feature>
<dbReference type="RefSeq" id="WP_227425194.1">
    <property type="nucleotide sequence ID" value="NZ_CP071868.1"/>
</dbReference>
<feature type="compositionally biased region" description="Low complexity" evidence="6">
    <location>
        <begin position="17"/>
        <end position="26"/>
    </location>
</feature>
<feature type="region of interest" description="Disordered" evidence="6">
    <location>
        <begin position="1"/>
        <end position="39"/>
    </location>
</feature>
<evidence type="ECO:0000256" key="4">
    <source>
        <dbReference type="ARBA" id="ARBA00022989"/>
    </source>
</evidence>
<evidence type="ECO:0000256" key="7">
    <source>
        <dbReference type="SAM" id="Phobius"/>
    </source>
</evidence>
<proteinExistence type="inferred from homology"/>
<evidence type="ECO:0000256" key="2">
    <source>
        <dbReference type="ARBA" id="ARBA00007349"/>
    </source>
</evidence>
<dbReference type="Proteomes" id="UP000663937">
    <property type="component" value="Chromosome"/>
</dbReference>
<dbReference type="Pfam" id="PF00939">
    <property type="entry name" value="Na_sulph_symp"/>
    <property type="match status" value="1"/>
</dbReference>
<dbReference type="PIRSF" id="PIRSF002457">
    <property type="entry name" value="DASS"/>
    <property type="match status" value="1"/>
</dbReference>
<evidence type="ECO:0000256" key="6">
    <source>
        <dbReference type="SAM" id="MobiDB-lite"/>
    </source>
</evidence>
<dbReference type="InterPro" id="IPR001898">
    <property type="entry name" value="SLC13A/DASS"/>
</dbReference>
<dbReference type="NCBIfam" id="TIGR00785">
    <property type="entry name" value="dass"/>
    <property type="match status" value="1"/>
</dbReference>
<gene>
    <name evidence="8" type="ORF">J4E96_07780</name>
</gene>
<feature type="transmembrane region" description="Helical" evidence="7">
    <location>
        <begin position="432"/>
        <end position="454"/>
    </location>
</feature>
<name>A0A8A4ZIM3_9MICO</name>
<feature type="transmembrane region" description="Helical" evidence="7">
    <location>
        <begin position="214"/>
        <end position="236"/>
    </location>
</feature>
<protein>
    <submittedName>
        <fullName evidence="8">Anion permease</fullName>
    </submittedName>
</protein>
<feature type="transmembrane region" description="Helical" evidence="7">
    <location>
        <begin position="127"/>
        <end position="143"/>
    </location>
</feature>
<dbReference type="PANTHER" id="PTHR42826">
    <property type="entry name" value="DICARBOXYLATE TRANSPORTER 2.1, CHLOROPLASTIC"/>
    <property type="match status" value="1"/>
</dbReference>
<evidence type="ECO:0000256" key="1">
    <source>
        <dbReference type="ARBA" id="ARBA00004141"/>
    </source>
</evidence>
<keyword evidence="9" id="KW-1185">Reference proteome</keyword>
<accession>A0A8A4ZIM3</accession>
<evidence type="ECO:0000256" key="5">
    <source>
        <dbReference type="ARBA" id="ARBA00023136"/>
    </source>
</evidence>
<feature type="transmembrane region" description="Helical" evidence="7">
    <location>
        <begin position="366"/>
        <end position="389"/>
    </location>
</feature>
<feature type="compositionally biased region" description="Basic and acidic residues" evidence="6">
    <location>
        <begin position="1"/>
        <end position="13"/>
    </location>
</feature>
<sequence>MAHLVAHDTRSADPVRPTGEGAAAGPPTTPGPPVPPSAPAPAPASFAPVSLVRFAIPLVVALVLWFVPAPSGVDAPAWHLFALFVATIVGVIAKPLPMGAVTLIGLTATVVTGILEPAVALSGFSNATIWLIVVAFFISRGVIKTGLGNRLALFFVSRLGKNTLGLAYGLAATDLVLAPAIPSNTARAGGIIQPIIRSIAESYGSVPGPTSRKVGAFLTSTAFHVNAVTSAMFLTAMAGNSLAAQLAGDQGVEITWGSWALAAIVPGIVSLIVVPLVVYKVYPPELKKTPEAAATARASLADLGPMTRPEKVMAATIVGLLALWILGDSLLGLSATTTALIGLCVLLVSGVLTWQDVTMEKQAWDTLVWFAVLVMMATQLNELGLIPWLSEQMSGVVAGMGWEKAFILLTLVYFFSHYLFASNTAHISAMYAAFLATAIIAGVPPLMAALVLGFCSNLFASLTHYSCGPAPVLFGPGYVPVGNWWRTGFLIAVVNIAIWMGIGGLWMKVLGMW</sequence>
<keyword evidence="4 7" id="KW-1133">Transmembrane helix</keyword>
<organism evidence="8 9">
    <name type="scientific">Pengzhenrongella sicca</name>
    <dbReference type="NCBI Taxonomy" id="2819238"/>
    <lineage>
        <taxon>Bacteria</taxon>
        <taxon>Bacillati</taxon>
        <taxon>Actinomycetota</taxon>
        <taxon>Actinomycetes</taxon>
        <taxon>Micrococcales</taxon>
        <taxon>Pengzhenrongella</taxon>
    </lineage>
</organism>
<feature type="transmembrane region" description="Helical" evidence="7">
    <location>
        <begin position="256"/>
        <end position="279"/>
    </location>
</feature>
<dbReference type="KEGG" id="psic:J4E96_07780"/>
<feature type="transmembrane region" description="Helical" evidence="7">
    <location>
        <begin position="401"/>
        <end position="420"/>
    </location>
</feature>
<keyword evidence="3 7" id="KW-0812">Transmembrane</keyword>
<feature type="transmembrane region" description="Helical" evidence="7">
    <location>
        <begin position="51"/>
        <end position="69"/>
    </location>
</feature>
<evidence type="ECO:0000256" key="3">
    <source>
        <dbReference type="ARBA" id="ARBA00022692"/>
    </source>
</evidence>
<evidence type="ECO:0000313" key="9">
    <source>
        <dbReference type="Proteomes" id="UP000663937"/>
    </source>
</evidence>